<evidence type="ECO:0000313" key="3">
    <source>
        <dbReference type="Proteomes" id="UP000615755"/>
    </source>
</evidence>
<name>A0ABR9E754_9GAMM</name>
<dbReference type="Proteomes" id="UP000615755">
    <property type="component" value="Unassembled WGS sequence"/>
</dbReference>
<keyword evidence="1" id="KW-1133">Transmembrane helix</keyword>
<comment type="caution">
    <text evidence="2">The sequence shown here is derived from an EMBL/GenBank/DDBJ whole genome shotgun (WGS) entry which is preliminary data.</text>
</comment>
<keyword evidence="3" id="KW-1185">Reference proteome</keyword>
<keyword evidence="1" id="KW-0472">Membrane</keyword>
<sequence length="50" mass="5619">MIKKAMPRPASNGGIIKRSSLSTVVIYLYLFIVYDGTNKNTAARTTVFFY</sequence>
<feature type="transmembrane region" description="Helical" evidence="1">
    <location>
        <begin position="15"/>
        <end position="34"/>
    </location>
</feature>
<organism evidence="2 3">
    <name type="scientific">Pseudoalteromonas aurantia 208</name>
    <dbReference type="NCBI Taxonomy" id="1314867"/>
    <lineage>
        <taxon>Bacteria</taxon>
        <taxon>Pseudomonadati</taxon>
        <taxon>Pseudomonadota</taxon>
        <taxon>Gammaproteobacteria</taxon>
        <taxon>Alteromonadales</taxon>
        <taxon>Pseudoalteromonadaceae</taxon>
        <taxon>Pseudoalteromonas</taxon>
    </lineage>
</organism>
<gene>
    <name evidence="2" type="ORF">PAUR_a0070</name>
</gene>
<accession>A0ABR9E754</accession>
<keyword evidence="1" id="KW-0812">Transmembrane</keyword>
<evidence type="ECO:0000313" key="2">
    <source>
        <dbReference type="EMBL" id="MBE0366823.1"/>
    </source>
</evidence>
<evidence type="ECO:0000256" key="1">
    <source>
        <dbReference type="SAM" id="Phobius"/>
    </source>
</evidence>
<proteinExistence type="predicted"/>
<reference evidence="2 3" key="1">
    <citation type="submission" date="2015-03" db="EMBL/GenBank/DDBJ databases">
        <title>Genome sequence of Pseudoalteromonas aurantia.</title>
        <authorList>
            <person name="Xie B.-B."/>
            <person name="Rong J.-C."/>
            <person name="Qin Q.-L."/>
            <person name="Zhang Y.-Z."/>
        </authorList>
    </citation>
    <scope>NUCLEOTIDE SEQUENCE [LARGE SCALE GENOMIC DNA]</scope>
    <source>
        <strain evidence="2 3">208</strain>
    </source>
</reference>
<protein>
    <submittedName>
        <fullName evidence="2">Uncharacterized protein</fullName>
    </submittedName>
</protein>
<dbReference type="EMBL" id="AQGV01000011">
    <property type="protein sequence ID" value="MBE0366823.1"/>
    <property type="molecule type" value="Genomic_DNA"/>
</dbReference>